<dbReference type="InterPro" id="IPR021778">
    <property type="entry name" value="Se/S_carrier-like"/>
</dbReference>
<dbReference type="OrthoDB" id="3192849at2"/>
<protein>
    <recommendedName>
        <fullName evidence="1">Putative Se/S carrier protein-like domain-containing protein</fullName>
    </recommendedName>
</protein>
<evidence type="ECO:0000313" key="3">
    <source>
        <dbReference type="Proteomes" id="UP000006094"/>
    </source>
</evidence>
<dbReference type="Proteomes" id="UP000006094">
    <property type="component" value="Chromosome"/>
</dbReference>
<evidence type="ECO:0000259" key="1">
    <source>
        <dbReference type="Pfam" id="PF11823"/>
    </source>
</evidence>
<dbReference type="HOGENOM" id="CLU_167443_2_3_9"/>
<accession>K0B4Q4</accession>
<proteinExistence type="predicted"/>
<evidence type="ECO:0000313" key="2">
    <source>
        <dbReference type="EMBL" id="AFS79556.1"/>
    </source>
</evidence>
<reference evidence="2 3" key="1">
    <citation type="journal article" date="2012" name="PLoS ONE">
        <title>The purine-utilizing bacterium Clostridium acidurici 9a: a genome-guided metabolic reconsideration.</title>
        <authorList>
            <person name="Hartwich K."/>
            <person name="Poehlein A."/>
            <person name="Daniel R."/>
        </authorList>
    </citation>
    <scope>NUCLEOTIDE SEQUENCE [LARGE SCALE GENOMIC DNA]</scope>
    <source>
        <strain evidence="3">ATCC 7906 / DSM 604 / BCRC 14475 / CIP 104303 / KCTC 5404 / NCIMB 10678 / 9a</strain>
    </source>
</reference>
<dbReference type="RefSeq" id="WP_014968690.1">
    <property type="nucleotide sequence ID" value="NC_018664.1"/>
</dbReference>
<organism evidence="2 3">
    <name type="scientific">Gottschalkia acidurici (strain ATCC 7906 / DSM 604 / BCRC 14475 / CIP 104303 / KCTC 5404 / NCIMB 10678 / 9a)</name>
    <name type="common">Clostridium acidurici</name>
    <dbReference type="NCBI Taxonomy" id="1128398"/>
    <lineage>
        <taxon>Bacteria</taxon>
        <taxon>Bacillati</taxon>
        <taxon>Bacillota</taxon>
        <taxon>Tissierellia</taxon>
        <taxon>Tissierellales</taxon>
        <taxon>Gottschalkiaceae</taxon>
        <taxon>Gottschalkia</taxon>
    </lineage>
</organism>
<dbReference type="AlphaFoldDB" id="K0B4Q4"/>
<sequence length="89" mass="10509">MNKYYCVVTFEITSHAFIFEKEMKKRNIDIKLISTPRELSSSCGLSSEIPCKLKSDVEKICRENHIEASKIYELEREKDKKSIFKIFNK</sequence>
<name>K0B4Q4_GOTA9</name>
<feature type="domain" description="Putative Se/S carrier protein-like" evidence="1">
    <location>
        <begin position="5"/>
        <end position="73"/>
    </location>
</feature>
<keyword evidence="3" id="KW-1185">Reference proteome</keyword>
<dbReference type="Pfam" id="PF11823">
    <property type="entry name" value="Se_S_carrier"/>
    <property type="match status" value="1"/>
</dbReference>
<dbReference type="eggNOG" id="ENOG5032Y7T">
    <property type="taxonomic scope" value="Bacteria"/>
</dbReference>
<dbReference type="KEGG" id="cad:Curi_c25610"/>
<dbReference type="EMBL" id="CP003326">
    <property type="protein sequence ID" value="AFS79556.1"/>
    <property type="molecule type" value="Genomic_DNA"/>
</dbReference>
<dbReference type="STRING" id="1128398.Curi_c25610"/>
<gene>
    <name evidence="2" type="ordered locus">Curi_c25610</name>
</gene>